<dbReference type="SUPFAM" id="SSF50494">
    <property type="entry name" value="Trypsin-like serine proteases"/>
    <property type="match status" value="1"/>
</dbReference>
<protein>
    <recommendedName>
        <fullName evidence="6">Dipeptidyl-peptidase</fullName>
        <ecNumber evidence="6">3.4.14.-</ecNumber>
    </recommendedName>
</protein>
<keyword evidence="5 6" id="KW-0378">Hydrolase</keyword>
<evidence type="ECO:0000256" key="5">
    <source>
        <dbReference type="ARBA" id="ARBA00022801"/>
    </source>
</evidence>
<dbReference type="InterPro" id="IPR043504">
    <property type="entry name" value="Peptidase_S1_PA_chymotrypsin"/>
</dbReference>
<keyword evidence="2 6" id="KW-0031">Aminopeptidase</keyword>
<dbReference type="EC" id="3.4.14.-" evidence="6"/>
<evidence type="ECO:0000256" key="2">
    <source>
        <dbReference type="ARBA" id="ARBA00022438"/>
    </source>
</evidence>
<organism evidence="8 9">
    <name type="scientific">Rubripirellula obstinata</name>
    <dbReference type="NCBI Taxonomy" id="406547"/>
    <lineage>
        <taxon>Bacteria</taxon>
        <taxon>Pseudomonadati</taxon>
        <taxon>Planctomycetota</taxon>
        <taxon>Planctomycetia</taxon>
        <taxon>Pirellulales</taxon>
        <taxon>Pirellulaceae</taxon>
        <taxon>Rubripirellula</taxon>
    </lineage>
</organism>
<comment type="function">
    <text evidence="6">Catalyzes the removal of dipeptides from the N-terminus of oligopeptides.</text>
</comment>
<comment type="similarity">
    <text evidence="1 6">Belongs to the peptidase S46 family.</text>
</comment>
<name>A0A5B1CCD4_9BACT</name>
<feature type="coiled-coil region" evidence="7">
    <location>
        <begin position="507"/>
        <end position="534"/>
    </location>
</feature>
<feature type="signal peptide" evidence="6">
    <location>
        <begin position="1"/>
        <end position="17"/>
    </location>
</feature>
<proteinExistence type="inferred from homology"/>
<evidence type="ECO:0000313" key="9">
    <source>
        <dbReference type="Proteomes" id="UP000322699"/>
    </source>
</evidence>
<dbReference type="GO" id="GO:0006508">
    <property type="term" value="P:proteolysis"/>
    <property type="evidence" value="ECO:0007669"/>
    <property type="project" value="UniProtKB-KW"/>
</dbReference>
<keyword evidence="3 6" id="KW-0645">Protease</keyword>
<feature type="chain" id="PRO_5023152605" description="Dipeptidyl-peptidase" evidence="6">
    <location>
        <begin position="18"/>
        <end position="689"/>
    </location>
</feature>
<sequence precursor="true">MRAFRFLSLIMFHTVFAFSSSLSPLVASGDEGMYLFNDLPTQQLKADHDFEPSEDWADHLRLSSVRFNSGGSGSFISSDGLVLTNHHVASDTLHKLSTPERNLIDDGFLATSTDQELKAPDLELNQLVSIEDVTKQVNDAVDSDASAEDAAEQRRAVIARIEKASKDETGLRSDVVTLFGGGKYHLYRYKKYTDVRLVWAPETAAAFFGGDADNFEYPRYNLDATIMRVYEDGKPAKLDHFLKWSRDELTEGELVFVSGNPGRTQRIFTVAALKFLRDDRMPYVLDYLRRKEILMQQFGLEGGEQERRARDELFGIQNSRKAYTGMLAGLQNPKTIATKRGREDRLLQAISEDESMQALASAWEDIERIQAENREMLGKTVSLRSTLFEIAMQIVLLTAEDAKPDEERLKGYTDSARESLLQRLLSPAPVYADLEQVKLADELSRQIESRGAEDALIVEILRGRGPRERAAELVTGTQLADVAARQALIDGGLAAVLASDDAMIELARTVESEYRRLRKRNEEIEERERQAYAKITQATTAIEGTGGYPDATFTLRLAFGTVKGYQEGGQYVEPFTNFAGAYQHGMDHAGQKDFDLPKSWMENKAAVDLDTQLNFVCTADIIGGNSGSPVVNRDGELVGLIFDGNIQSLTSDYVYSDEQGRAVSVSGVGILEALRSIYGAGDLADSIGK</sequence>
<dbReference type="Gene3D" id="2.40.10.10">
    <property type="entry name" value="Trypsin-like serine proteases"/>
    <property type="match status" value="2"/>
</dbReference>
<keyword evidence="9" id="KW-1185">Reference proteome</keyword>
<dbReference type="InterPro" id="IPR009003">
    <property type="entry name" value="Peptidase_S1_PA"/>
</dbReference>
<dbReference type="InterPro" id="IPR019500">
    <property type="entry name" value="Pep_S46"/>
</dbReference>
<comment type="caution">
    <text evidence="8">The sequence shown here is derived from an EMBL/GenBank/DDBJ whole genome shotgun (WGS) entry which is preliminary data.</text>
</comment>
<dbReference type="GO" id="GO:0043171">
    <property type="term" value="P:peptide catabolic process"/>
    <property type="evidence" value="ECO:0007669"/>
    <property type="project" value="UniProtKB-UniRule"/>
</dbReference>
<accession>A0A5B1CCD4</accession>
<dbReference type="PANTHER" id="PTHR38469">
    <property type="entry name" value="PERIPLASMIC PEPTIDASE SUBFAMILY S1B"/>
    <property type="match status" value="1"/>
</dbReference>
<dbReference type="AlphaFoldDB" id="A0A5B1CCD4"/>
<evidence type="ECO:0000256" key="7">
    <source>
        <dbReference type="SAM" id="Coils"/>
    </source>
</evidence>
<evidence type="ECO:0000256" key="4">
    <source>
        <dbReference type="ARBA" id="ARBA00022729"/>
    </source>
</evidence>
<dbReference type="PANTHER" id="PTHR38469:SF1">
    <property type="entry name" value="PERIPLASMIC PEPTIDASE SUBFAMILY S1B"/>
    <property type="match status" value="1"/>
</dbReference>
<evidence type="ECO:0000313" key="8">
    <source>
        <dbReference type="EMBL" id="KAA1257685.1"/>
    </source>
</evidence>
<keyword evidence="4 6" id="KW-0732">Signal</keyword>
<reference evidence="8 9" key="1">
    <citation type="submission" date="2019-08" db="EMBL/GenBank/DDBJ databases">
        <title>Deep-cultivation of Planctomycetes and their phenomic and genomic characterization uncovers novel biology.</title>
        <authorList>
            <person name="Wiegand S."/>
            <person name="Jogler M."/>
            <person name="Boedeker C."/>
            <person name="Pinto D."/>
            <person name="Vollmers J."/>
            <person name="Rivas-Marin E."/>
            <person name="Kohn T."/>
            <person name="Peeters S.H."/>
            <person name="Heuer A."/>
            <person name="Rast P."/>
            <person name="Oberbeckmann S."/>
            <person name="Bunk B."/>
            <person name="Jeske O."/>
            <person name="Meyerdierks A."/>
            <person name="Storesund J.E."/>
            <person name="Kallscheuer N."/>
            <person name="Luecker S."/>
            <person name="Lage O.M."/>
            <person name="Pohl T."/>
            <person name="Merkel B.J."/>
            <person name="Hornburger P."/>
            <person name="Mueller R.-W."/>
            <person name="Bruemmer F."/>
            <person name="Labrenz M."/>
            <person name="Spormann A.M."/>
            <person name="Op Den Camp H."/>
            <person name="Overmann J."/>
            <person name="Amann R."/>
            <person name="Jetten M.S.M."/>
            <person name="Mascher T."/>
            <person name="Medema M.H."/>
            <person name="Devos D.P."/>
            <person name="Kaster A.-K."/>
            <person name="Ovreas L."/>
            <person name="Rohde M."/>
            <person name="Galperin M.Y."/>
            <person name="Jogler C."/>
        </authorList>
    </citation>
    <scope>NUCLEOTIDE SEQUENCE [LARGE SCALE GENOMIC DNA]</scope>
    <source>
        <strain evidence="8 9">LF1</strain>
    </source>
</reference>
<keyword evidence="7" id="KW-0175">Coiled coil</keyword>
<dbReference type="EMBL" id="VRLW01000001">
    <property type="protein sequence ID" value="KAA1257685.1"/>
    <property type="molecule type" value="Genomic_DNA"/>
</dbReference>
<evidence type="ECO:0000256" key="6">
    <source>
        <dbReference type="RuleBase" id="RU366067"/>
    </source>
</evidence>
<dbReference type="Proteomes" id="UP000322699">
    <property type="component" value="Unassembled WGS sequence"/>
</dbReference>
<dbReference type="GO" id="GO:0008239">
    <property type="term" value="F:dipeptidyl-peptidase activity"/>
    <property type="evidence" value="ECO:0007669"/>
    <property type="project" value="UniProtKB-UniRule"/>
</dbReference>
<gene>
    <name evidence="8" type="ORF">LF1_01730</name>
</gene>
<dbReference type="Pfam" id="PF10459">
    <property type="entry name" value="Peptidase_S46"/>
    <property type="match status" value="1"/>
</dbReference>
<evidence type="ECO:0000256" key="3">
    <source>
        <dbReference type="ARBA" id="ARBA00022670"/>
    </source>
</evidence>
<evidence type="ECO:0000256" key="1">
    <source>
        <dbReference type="ARBA" id="ARBA00010491"/>
    </source>
</evidence>
<dbReference type="GO" id="GO:0070009">
    <property type="term" value="F:serine-type aminopeptidase activity"/>
    <property type="evidence" value="ECO:0007669"/>
    <property type="project" value="UniProtKB-UniRule"/>
</dbReference>
<keyword evidence="6" id="KW-0720">Serine protease</keyword>